<organism evidence="2 3">
    <name type="scientific">Mycena sanguinolenta</name>
    <dbReference type="NCBI Taxonomy" id="230812"/>
    <lineage>
        <taxon>Eukaryota</taxon>
        <taxon>Fungi</taxon>
        <taxon>Dikarya</taxon>
        <taxon>Basidiomycota</taxon>
        <taxon>Agaricomycotina</taxon>
        <taxon>Agaricomycetes</taxon>
        <taxon>Agaricomycetidae</taxon>
        <taxon>Agaricales</taxon>
        <taxon>Marasmiineae</taxon>
        <taxon>Mycenaceae</taxon>
        <taxon>Mycena</taxon>
    </lineage>
</organism>
<keyword evidence="1" id="KW-1133">Transmembrane helix</keyword>
<keyword evidence="1" id="KW-0472">Membrane</keyword>
<feature type="transmembrane region" description="Helical" evidence="1">
    <location>
        <begin position="188"/>
        <end position="209"/>
    </location>
</feature>
<evidence type="ECO:0000313" key="2">
    <source>
        <dbReference type="EMBL" id="KAF7376377.1"/>
    </source>
</evidence>
<feature type="transmembrane region" description="Helical" evidence="1">
    <location>
        <begin position="105"/>
        <end position="124"/>
    </location>
</feature>
<reference evidence="2" key="1">
    <citation type="submission" date="2020-05" db="EMBL/GenBank/DDBJ databases">
        <title>Mycena genomes resolve the evolution of fungal bioluminescence.</title>
        <authorList>
            <person name="Tsai I.J."/>
        </authorList>
    </citation>
    <scope>NUCLEOTIDE SEQUENCE</scope>
    <source>
        <strain evidence="2">160909Yilan</strain>
    </source>
</reference>
<proteinExistence type="predicted"/>
<dbReference type="OrthoDB" id="3267806at2759"/>
<feature type="transmembrane region" description="Helical" evidence="1">
    <location>
        <begin position="145"/>
        <end position="168"/>
    </location>
</feature>
<protein>
    <submittedName>
        <fullName evidence="2">Uncharacterized protein</fullName>
    </submittedName>
</protein>
<dbReference type="EMBL" id="JACAZH010000001">
    <property type="protein sequence ID" value="KAF7376377.1"/>
    <property type="molecule type" value="Genomic_DNA"/>
</dbReference>
<feature type="transmembrane region" description="Helical" evidence="1">
    <location>
        <begin position="62"/>
        <end position="85"/>
    </location>
</feature>
<feature type="transmembrane region" description="Helical" evidence="1">
    <location>
        <begin position="229"/>
        <end position="256"/>
    </location>
</feature>
<feature type="transmembrane region" description="Helical" evidence="1">
    <location>
        <begin position="26"/>
        <end position="50"/>
    </location>
</feature>
<dbReference type="AlphaFoldDB" id="A0A8H7DK61"/>
<keyword evidence="1" id="KW-0812">Transmembrane</keyword>
<name>A0A8H7DK61_9AGAR</name>
<evidence type="ECO:0000256" key="1">
    <source>
        <dbReference type="SAM" id="Phobius"/>
    </source>
</evidence>
<evidence type="ECO:0000313" key="3">
    <source>
        <dbReference type="Proteomes" id="UP000623467"/>
    </source>
</evidence>
<sequence>MGIPAADRPDETSKEIFSEHTWVQGAFLACVAYGMAAILFFQCINLLLFAPRSKPSRWTQALTLYITVMFVLSTLYIAALCLFTQESFIDGRNIPGGPNAFEDVMFSSPVDMLANATLVILSWFADLINASKIWRCYVIYRTSSVAVITLPVLMLMASIGLGICWLKQVGTTSASPWATNGINFTTPYFAMSLALNMIVTVLIVVRLMLYRRRIKQALPSGTNHSTSYVSLATIVFESAAIYSVFSLLFLVPFAFGHPLSQLFLQALSPVQIMASFLIIFRIAQGKAWCHKTVVTIMDTQTFPVFVQTNESDEITTDATTTYASDTFSLKDVKQAHNDAFHA</sequence>
<gene>
    <name evidence="2" type="ORF">MSAN_00053200</name>
</gene>
<dbReference type="Proteomes" id="UP000623467">
    <property type="component" value="Unassembled WGS sequence"/>
</dbReference>
<feature type="transmembrane region" description="Helical" evidence="1">
    <location>
        <begin position="262"/>
        <end position="283"/>
    </location>
</feature>
<accession>A0A8H7DK61</accession>
<comment type="caution">
    <text evidence="2">The sequence shown here is derived from an EMBL/GenBank/DDBJ whole genome shotgun (WGS) entry which is preliminary data.</text>
</comment>
<keyword evidence="3" id="KW-1185">Reference proteome</keyword>